<dbReference type="Pfam" id="PF06114">
    <property type="entry name" value="Peptidase_M78"/>
    <property type="match status" value="1"/>
</dbReference>
<evidence type="ECO:0000313" key="3">
    <source>
        <dbReference type="Proteomes" id="UP000605201"/>
    </source>
</evidence>
<gene>
    <name evidence="2" type="ORF">H8D96_10535</name>
</gene>
<protein>
    <recommendedName>
        <fullName evidence="1">IrrE N-terminal-like domain-containing protein</fullName>
    </recommendedName>
</protein>
<comment type="caution">
    <text evidence="2">The sequence shown here is derived from an EMBL/GenBank/DDBJ whole genome shotgun (WGS) entry which is preliminary data.</text>
</comment>
<organism evidence="2 3">
    <name type="scientific">Candidatus Desulfatibia vada</name>
    <dbReference type="NCBI Taxonomy" id="2841696"/>
    <lineage>
        <taxon>Bacteria</taxon>
        <taxon>Pseudomonadati</taxon>
        <taxon>Thermodesulfobacteriota</taxon>
        <taxon>Desulfobacteria</taxon>
        <taxon>Desulfobacterales</taxon>
        <taxon>Desulfobacterales incertae sedis</taxon>
        <taxon>Candidatus Desulfatibia</taxon>
    </lineage>
</organism>
<reference evidence="2 3" key="1">
    <citation type="submission" date="2020-08" db="EMBL/GenBank/DDBJ databases">
        <title>Bridging the membrane lipid divide: bacteria of the FCB group superphylum have the potential to synthesize archaeal ether lipids.</title>
        <authorList>
            <person name="Villanueva L."/>
            <person name="Von Meijenfeldt F.A.B."/>
            <person name="Westbye A.B."/>
            <person name="Yadav S."/>
            <person name="Hopmans E.C."/>
            <person name="Dutilh B.E."/>
            <person name="Sinninghe Damste J.S."/>
        </authorList>
    </citation>
    <scope>NUCLEOTIDE SEQUENCE [LARGE SCALE GENOMIC DNA]</scope>
    <source>
        <strain evidence="2">NIOZ-UU17</strain>
    </source>
</reference>
<name>A0A8J6NU23_9BACT</name>
<sequence length="127" mass="14604">MILDNKNTNLKVHEWIAKYTKEGKCNLVTGYFTIGALAYLSDKIKALYINDGSIDDPRERKANEFAAEILIPRDRDPEIASLRAKTYAIRLADELKISPGIVAGRFQRLTKKWNYFNGLKRKLQWTA</sequence>
<dbReference type="EMBL" id="JACNIG010000218">
    <property type="protein sequence ID" value="MBC8432343.1"/>
    <property type="molecule type" value="Genomic_DNA"/>
</dbReference>
<dbReference type="InterPro" id="IPR010359">
    <property type="entry name" value="IrrE_HExxH"/>
</dbReference>
<dbReference type="Proteomes" id="UP000605201">
    <property type="component" value="Unassembled WGS sequence"/>
</dbReference>
<accession>A0A8J6NU23</accession>
<feature type="domain" description="IrrE N-terminal-like" evidence="1">
    <location>
        <begin position="55"/>
        <end position="105"/>
    </location>
</feature>
<proteinExistence type="predicted"/>
<evidence type="ECO:0000313" key="2">
    <source>
        <dbReference type="EMBL" id="MBC8432343.1"/>
    </source>
</evidence>
<dbReference type="AlphaFoldDB" id="A0A8J6NU23"/>
<evidence type="ECO:0000259" key="1">
    <source>
        <dbReference type="Pfam" id="PF06114"/>
    </source>
</evidence>